<evidence type="ECO:0000313" key="3">
    <source>
        <dbReference type="FlyBase" id="FBgn0085464"/>
    </source>
</evidence>
<dbReference type="SMR" id="Q9W4B1"/>
<reference evidence="2" key="10">
    <citation type="submission" date="2009-06" db="EMBL/GenBank/DDBJ databases">
        <authorList>
            <person name="Carlson J."/>
            <person name="Booth B."/>
            <person name="Frise E."/>
            <person name="Sandler J."/>
            <person name="Wan K."/>
            <person name="Yu C."/>
            <person name="Celniker S."/>
        </authorList>
    </citation>
    <scope>NUCLEOTIDE SEQUENCE</scope>
</reference>
<dbReference type="OMA" id="GINYRRF"/>
<dbReference type="InterPro" id="IPR050230">
    <property type="entry name" value="CALM/Myosin/TropC-like"/>
</dbReference>
<dbReference type="IntAct" id="Q9W4B1">
    <property type="interactions" value="3"/>
</dbReference>
<dbReference type="AGR" id="FB:FBgn0085464"/>
<dbReference type="eggNOG" id="KOG0030">
    <property type="taxonomic scope" value="Eukaryota"/>
</dbReference>
<dbReference type="KEGG" id="dme:Dmel_CG34435"/>
<reference evidence="4" key="4">
    <citation type="journal article" date="2002" name="Genome Biol.">
        <title>The transposable elements of the Drosophila melanogaster euchromatin: a genomics perspective.</title>
        <authorList>
            <person name="Kaminker J.S."/>
            <person name="Bergman C.M."/>
            <person name="Kronmiller B."/>
            <person name="Carlson J."/>
            <person name="Svirskas R."/>
            <person name="Patel S."/>
            <person name="Frise E."/>
            <person name="Wheeler D.A."/>
            <person name="Lewis S.E."/>
            <person name="Rubin G.M."/>
            <person name="Ashburner M."/>
            <person name="Celniker S.E."/>
        </authorList>
    </citation>
    <scope>NUCLEOTIDE SEQUENCE [LARGE SCALE GENOMIC DNA]</scope>
    <source>
        <strain evidence="4">Berkeley</strain>
    </source>
</reference>
<dbReference type="PANTHER" id="PTHR23048:SF49">
    <property type="entry name" value="FI08416P-RELATED"/>
    <property type="match status" value="1"/>
</dbReference>
<reference evidence="1 4" key="1">
    <citation type="journal article" date="2000" name="Science">
        <title>The genome sequence of Drosophila melanogaster.</title>
        <authorList>
            <person name="Adams M.D."/>
            <person name="Celniker S.E."/>
            <person name="Holt R.A."/>
            <person name="Evans C.A."/>
            <person name="Gocayne J.D."/>
            <person name="Amanatides P.G."/>
            <person name="Scherer S.E."/>
            <person name="Li P.W."/>
            <person name="Hoskins R.A."/>
            <person name="Galle R.F."/>
            <person name="George R.A."/>
            <person name="Lewis S.E."/>
            <person name="Richards S."/>
            <person name="Ashburner M."/>
            <person name="Henderson S.N."/>
            <person name="Sutton G.G."/>
            <person name="Wortman J.R."/>
            <person name="Yandell M.D."/>
            <person name="Zhang Q."/>
            <person name="Chen L.X."/>
            <person name="Brandon R.C."/>
            <person name="Rogers Y.H."/>
            <person name="Blazej R.G."/>
            <person name="Champe M."/>
            <person name="Pfeiffer B.D."/>
            <person name="Wan K.H."/>
            <person name="Doyle C."/>
            <person name="Baxter E.G."/>
            <person name="Helt G."/>
            <person name="Nelson C.R."/>
            <person name="Gabor G.L."/>
            <person name="Abril J.F."/>
            <person name="Agbayani A."/>
            <person name="An H.J."/>
            <person name="Andrews-Pfannkoch C."/>
            <person name="Baldwin D."/>
            <person name="Ballew R.M."/>
            <person name="Basu A."/>
            <person name="Baxendale J."/>
            <person name="Bayraktaroglu L."/>
            <person name="Beasley E.M."/>
            <person name="Beeson K.Y."/>
            <person name="Benos P.V."/>
            <person name="Berman B.P."/>
            <person name="Bhandari D."/>
            <person name="Bolshakov S."/>
            <person name="Borkova D."/>
            <person name="Botchan M.R."/>
            <person name="Bouck J."/>
            <person name="Brokstein P."/>
            <person name="Brottier P."/>
            <person name="Burtis K.C."/>
            <person name="Busam D.A."/>
            <person name="Butler H."/>
            <person name="Cadieu E."/>
            <person name="Center A."/>
            <person name="Chandra I."/>
            <person name="Cherry J.M."/>
            <person name="Cawley S."/>
            <person name="Dahlke C."/>
            <person name="Davenport L.B."/>
            <person name="Davies P."/>
            <person name="de Pablos B."/>
            <person name="Delcher A."/>
            <person name="Deng Z."/>
            <person name="Mays A.D."/>
            <person name="Dew I."/>
            <person name="Dietz S.M."/>
            <person name="Dodson K."/>
            <person name="Doup L.E."/>
            <person name="Downes M."/>
            <person name="Dugan-Rocha S."/>
            <person name="Dunkov B.C."/>
            <person name="Dunn P."/>
            <person name="Durbin K.J."/>
            <person name="Evangelista C.C."/>
            <person name="Ferraz C."/>
            <person name="Ferriera S."/>
            <person name="Fleischmann W."/>
            <person name="Fosler C."/>
            <person name="Gabrielian A.E."/>
            <person name="Garg N.S."/>
            <person name="Gelbart W.M."/>
            <person name="Glasser K."/>
            <person name="Glodek A."/>
            <person name="Gong F."/>
            <person name="Gorrell J.H."/>
            <person name="Gu Z."/>
            <person name="Guan P."/>
            <person name="Harris M."/>
            <person name="Harris N.L."/>
            <person name="Harvey D."/>
            <person name="Heiman T.J."/>
            <person name="Hernandez J.R."/>
            <person name="Houck J."/>
            <person name="Hostin D."/>
            <person name="Houston K.A."/>
            <person name="Howland T.J."/>
            <person name="Wei M.H."/>
            <person name="Ibegwam C."/>
            <person name="Jalali M."/>
            <person name="Kalush F."/>
            <person name="Karpen G.H."/>
            <person name="Ke Z."/>
            <person name="Kennison J.A."/>
            <person name="Ketchum K.A."/>
            <person name="Kimmel B.E."/>
            <person name="Kodira C.D."/>
            <person name="Kraft C."/>
            <person name="Kravitz S."/>
            <person name="Kulp D."/>
            <person name="Lai Z."/>
            <person name="Lasko P."/>
            <person name="Lei Y."/>
            <person name="Levitsky A.A."/>
            <person name="Li J."/>
            <person name="Li Z."/>
            <person name="Liang Y."/>
            <person name="Lin X."/>
            <person name="Liu X."/>
            <person name="Mattei B."/>
            <person name="McIntosh T.C."/>
            <person name="McLeod M.P."/>
            <person name="McPherson D."/>
            <person name="Merkulov G."/>
            <person name="Milshina N.V."/>
            <person name="Mobarry C."/>
            <person name="Morris J."/>
            <person name="Moshrefi A."/>
            <person name="Mount S.M."/>
            <person name="Moy M."/>
            <person name="Murphy B."/>
            <person name="Murphy L."/>
            <person name="Muzny D.M."/>
            <person name="Nelson D.L."/>
            <person name="Nelson D.R."/>
            <person name="Nelson K.A."/>
            <person name="Nixon K."/>
            <person name="Nusskern D.R."/>
            <person name="Pacleb J.M."/>
            <person name="Palazzolo M."/>
            <person name="Pittman G.S."/>
            <person name="Pan S."/>
            <person name="Pollard J."/>
            <person name="Puri V."/>
            <person name="Reese M.G."/>
            <person name="Reinert K."/>
            <person name="Remington K."/>
            <person name="Saunders R.D."/>
            <person name="Scheeler F."/>
            <person name="Shen H."/>
            <person name="Shue B.C."/>
            <person name="Siden-Kiamos I."/>
            <person name="Simpson M."/>
            <person name="Skupski M.P."/>
            <person name="Smith T."/>
            <person name="Spier E."/>
            <person name="Spradling A.C."/>
            <person name="Stapleton M."/>
            <person name="Strong R."/>
            <person name="Sun E."/>
            <person name="Svirskas R."/>
            <person name="Tector C."/>
            <person name="Turner R."/>
            <person name="Venter E."/>
            <person name="Wang A.H."/>
            <person name="Wang X."/>
            <person name="Wang Z.Y."/>
            <person name="Wassarman D.A."/>
            <person name="Weinstock G.M."/>
            <person name="Weissenbach J."/>
            <person name="Williams S.M."/>
            <person name="WoodageT"/>
            <person name="Worley K.C."/>
            <person name="Wu D."/>
            <person name="Yang S."/>
            <person name="Yao Q.A."/>
            <person name="Ye J."/>
            <person name="Yeh R.F."/>
            <person name="Zaveri J.S."/>
            <person name="Zhan M."/>
            <person name="Zhang G."/>
            <person name="Zhao Q."/>
            <person name="Zheng L."/>
            <person name="Zheng X.H."/>
            <person name="Zhong F.N."/>
            <person name="Zhong W."/>
            <person name="Zhou X."/>
            <person name="Zhu S."/>
            <person name="Zhu X."/>
            <person name="Smith H.O."/>
            <person name="Gibbs R.A."/>
            <person name="Myers E.W."/>
            <person name="Rubin G.M."/>
            <person name="Venter J.C."/>
        </authorList>
    </citation>
    <scope>NUCLEOTIDE SEQUENCE [LARGE SCALE GENOMIC DNA]</scope>
    <source>
        <strain evidence="4">Berkeley</strain>
    </source>
</reference>
<dbReference type="STRING" id="7227.FBpp0111648"/>
<proteinExistence type="evidence at transcript level"/>
<reference evidence="4" key="3">
    <citation type="journal article" date="2002" name="Genome Biol.">
        <title>Annotation of the Drosophila melanogaster euchromatic genome: a systematic review.</title>
        <authorList>
            <person name="Misra S."/>
            <person name="Crosby M.A."/>
            <person name="Mungall C.J."/>
            <person name="Matthews B.B."/>
            <person name="Campbell K.S."/>
            <person name="Hradecky P."/>
            <person name="Huang Y."/>
            <person name="Kaminker J.S."/>
            <person name="Millburn G.H."/>
            <person name="Prochnik S.E."/>
            <person name="Smith C.D."/>
            <person name="Tupy J.L."/>
            <person name="Whitfied E.J."/>
            <person name="Bayraktaroglu L."/>
            <person name="Berman B.P."/>
            <person name="Bettencourt B.R."/>
            <person name="Celniker S.E."/>
            <person name="de Grey A.D."/>
            <person name="Drysdale R.A."/>
            <person name="Harris N.L."/>
            <person name="Richter J."/>
            <person name="Russo S."/>
            <person name="Schroeder A.J."/>
            <person name="Shu S.Q."/>
            <person name="Stapleton M."/>
            <person name="Yamada C."/>
            <person name="Ashburner M."/>
            <person name="Gelbart W.M."/>
            <person name="Rubin G.M."/>
            <person name="Lewis S.E."/>
        </authorList>
    </citation>
    <scope>GENOME REANNOTATION</scope>
    <source>
        <strain evidence="4">Berkeley</strain>
    </source>
</reference>
<dbReference type="FunCoup" id="Q9W4B1">
    <property type="interactions" value="2"/>
</dbReference>
<dbReference type="Gene3D" id="1.10.238.10">
    <property type="entry name" value="EF-hand"/>
    <property type="match status" value="2"/>
</dbReference>
<reference evidence="1 4" key="5">
    <citation type="journal article" date="2002" name="Genome Biol.">
        <title>Heterochromatic sequences in a Drosophila whole-genome shotgun assembly.</title>
        <authorList>
            <person name="Hoskins R.A."/>
            <person name="Smith C.D."/>
            <person name="Carlson J.W."/>
            <person name="Carvalho A.B."/>
            <person name="Halpern A."/>
            <person name="Kaminker J.S."/>
            <person name="Kennedy C."/>
            <person name="Mungall C.J."/>
            <person name="Sullivan B.A."/>
            <person name="Sutton G.G."/>
            <person name="Yasuhara J.C."/>
            <person name="Wakimoto B.T."/>
            <person name="Myers E.W."/>
            <person name="Celniker S.E."/>
            <person name="Rubin G.M."/>
            <person name="Karpen G.H."/>
        </authorList>
    </citation>
    <scope>NUCLEOTIDE SEQUENCE [LARGE SCALE GENOMIC DNA]</scope>
    <source>
        <strain evidence="4">Berkeley</strain>
    </source>
</reference>
<dbReference type="GeneID" id="31471"/>
<dbReference type="Reactome" id="R-DME-445355">
    <property type="pathway name" value="Smooth Muscle Contraction"/>
</dbReference>
<dbReference type="BioGRID-ORCS" id="31471">
    <property type="hits" value="0 hits in 1 CRISPR screen"/>
</dbReference>
<dbReference type="PANTHER" id="PTHR23048">
    <property type="entry name" value="MYOSIN LIGHT CHAIN 1, 3"/>
    <property type="match status" value="1"/>
</dbReference>
<reference evidence="1 4" key="9">
    <citation type="journal article" date="2007" name="Science">
        <title>Sequence finishing and mapping of Drosophila melanogaster heterochromatin.</title>
        <authorList>
            <person name="Hoskins R.A."/>
            <person name="Carlson J.W."/>
            <person name="Kennedy C."/>
            <person name="Acevedo D."/>
            <person name="Evans-Holm M."/>
            <person name="Frise E."/>
            <person name="Wan K.H."/>
            <person name="Park S."/>
            <person name="Mendez-Lago M."/>
            <person name="Rossi F."/>
            <person name="Villasante A."/>
            <person name="Dimitri P."/>
            <person name="Karpen G.H."/>
            <person name="Celniker S.E."/>
        </authorList>
    </citation>
    <scope>NUCLEOTIDE SEQUENCE [LARGE SCALE GENOMIC DNA]</scope>
    <source>
        <strain evidence="4">Berkeley</strain>
    </source>
</reference>
<reference evidence="1" key="7">
    <citation type="submission" date="2006-08" db="EMBL/GenBank/DDBJ databases">
        <authorList>
            <person name="Celniker S."/>
            <person name="Carlson J."/>
            <person name="Wan K."/>
            <person name="Frise E."/>
            <person name="Hoskins R."/>
            <person name="Park S."/>
            <person name="Svirskas R."/>
            <person name="Rubin G."/>
        </authorList>
    </citation>
    <scope>NUCLEOTIDE SEQUENCE</scope>
</reference>
<dbReference type="GO" id="GO:0032036">
    <property type="term" value="F:myosin heavy chain binding"/>
    <property type="evidence" value="ECO:0000318"/>
    <property type="project" value="GO_Central"/>
</dbReference>
<reference evidence="1 4" key="8">
    <citation type="journal article" date="2007" name="Science">
        <title>The Release 5.1 annotation of Drosophila melanogaster heterochromatin.</title>
        <authorList>
            <person name="Smith C.D."/>
            <person name="Shu S."/>
            <person name="Mungall C.J."/>
            <person name="Karpen G.H."/>
        </authorList>
    </citation>
    <scope>NUCLEOTIDE SEQUENCE [LARGE SCALE GENOMIC DNA]</scope>
    <source>
        <strain evidence="4">Berkeley</strain>
    </source>
</reference>
<dbReference type="Reactome" id="R-DME-5627123">
    <property type="pathway name" value="RHO GTPases activate PAKs"/>
</dbReference>
<accession>Q9W4B1</accession>
<name>Q9W4B1_DROME</name>
<dbReference type="EMBL" id="AE014298">
    <property type="protein sequence ID" value="AAF46045.2"/>
    <property type="molecule type" value="Genomic_DNA"/>
</dbReference>
<dbReference type="GO" id="GO:0005615">
    <property type="term" value="C:extracellular space"/>
    <property type="evidence" value="ECO:0007005"/>
    <property type="project" value="FlyBase"/>
</dbReference>
<reference evidence="1" key="14">
    <citation type="submission" date="2023-12" db="EMBL/GenBank/DDBJ databases">
        <authorList>
            <consortium name="FlyBase"/>
        </authorList>
    </citation>
    <scope>NUCLEOTIDE SEQUENCE</scope>
</reference>
<dbReference type="VEuPathDB" id="VectorBase:FBgn0085464"/>
<evidence type="ECO:0000313" key="2">
    <source>
        <dbReference type="EMBL" id="ACS34702.1"/>
    </source>
</evidence>
<gene>
    <name evidence="1" type="primary">Dmel\CG34435</name>
    <name evidence="1" type="synonym">CG15780</name>
    <name evidence="2" type="synonym">CG34435-RA</name>
    <name evidence="3" type="ORF">CG34435</name>
    <name evidence="1" type="ORF">Dmel_CG34435</name>
</gene>
<dbReference type="Proteomes" id="UP000000803">
    <property type="component" value="Chromosome X"/>
</dbReference>
<dbReference type="OrthoDB" id="7859857at2759"/>
<dbReference type="AlphaFoldDB" id="Q9W4B1"/>
<dbReference type="InterPro" id="IPR011992">
    <property type="entry name" value="EF-hand-dom_pair"/>
</dbReference>
<dbReference type="PaxDb" id="7227-FBpp0111648"/>
<dbReference type="UCSC" id="CG34435-RA">
    <property type="organism name" value="d. melanogaster"/>
</dbReference>
<sequence>MLQNFAFENHPTIGFFSKQSELMRMLPEIPKLRNIFDLFVVNECDQAAGGEDVAAPTCLDLGIGIRMTDVADCLRIMGLNPSDDELQQRLEEHVRRRESLGMGMKKIAQRATFELVLTLYCQLAEQEVKEMAKGCIVENVLRVLRSRDSAGTGMLPYSQLRHLLTTMGNRLDETEVYGVLHRAADINGNVLYEHLVHQLFATDPLAEERLQQAQLYLQAVGRNAIDMDMDKRDEFIDAIRRADPARSGFIEPQRLLELLNRNGEQFTGEELQLLIQGMEDTRCKRGINYCRFLEFIMNE</sequence>
<protein>
    <submittedName>
        <fullName evidence="2">MIP10861p</fullName>
    </submittedName>
</protein>
<reference evidence="1" key="15">
    <citation type="submission" date="2024-06" db="EMBL/GenBank/DDBJ databases">
        <title>Drosophila melanogaster release 4 sequence.</title>
        <authorList>
            <consortium name="Berkeley Drosophila Genome Project"/>
            <person name="Celniker S."/>
            <person name="Carlson J."/>
            <person name="Wan K."/>
            <person name="Pfeiffer B."/>
            <person name="Frise E."/>
            <person name="George R."/>
            <person name="Hoskins R."/>
            <person name="Stapleton M."/>
            <person name="Pacleb J."/>
            <person name="Park S."/>
            <person name="Svirskas R."/>
            <person name="Smith E."/>
            <person name="Yu C."/>
            <person name="Rubin G."/>
        </authorList>
    </citation>
    <scope>NUCLEOTIDE SEQUENCE</scope>
</reference>
<dbReference type="FlyBase" id="FBgn0085464">
    <property type="gene designation" value="CG34435"/>
</dbReference>
<reference evidence="4" key="2">
    <citation type="journal article" date="2002" name="Genome Biol.">
        <title>Finishing a whole-genome shotgun: release 3 of the Drosophila melanogaster euchromatic genome sequence.</title>
        <authorList>
            <person name="Celniker S.E."/>
            <person name="Wheeler D.A."/>
            <person name="Kronmiller B."/>
            <person name="Carlson J.W."/>
            <person name="Halpern A."/>
            <person name="Patel S."/>
            <person name="Adams M."/>
            <person name="Champe M."/>
            <person name="Dugan S.P."/>
            <person name="Frise E."/>
            <person name="Hodgson A."/>
            <person name="George R.A."/>
            <person name="Hoskins R.A."/>
            <person name="Laverty T."/>
            <person name="Muzny D.M."/>
            <person name="Nelson C.R."/>
            <person name="Pacleb J.M."/>
            <person name="Park S."/>
            <person name="Pfeiffer B.D."/>
            <person name="Richards S."/>
            <person name="Sodergren E.J."/>
            <person name="Svirskas R."/>
            <person name="Tabor P.E."/>
            <person name="Wan K."/>
            <person name="Stapleton M."/>
            <person name="Sutton G.G."/>
            <person name="Venter C."/>
            <person name="Weinstock G."/>
            <person name="Scherer S.E."/>
            <person name="Myers E.W."/>
            <person name="Gibbs R.A."/>
            <person name="Rubin G.M."/>
        </authorList>
    </citation>
    <scope>NUCLEOTIDE SEQUENCE [LARGE SCALE GENOMIC DNA]</scope>
    <source>
        <strain evidence="4">Berkeley</strain>
    </source>
</reference>
<reference evidence="1" key="11">
    <citation type="journal article" date="2015" name="G3 (Bethesda)">
        <title>Gene Model Annotations for Drosophila melanogaster: Impact of High-Throughput Data.</title>
        <authorList>
            <consortium name="FlyBase Consortium"/>
            <person name="Matthews B.B."/>
            <person name="Dos Santos G."/>
            <person name="Crosby M.A."/>
            <person name="Emmert D.B."/>
            <person name="St Pierre S.E."/>
            <person name="Gramates L.S."/>
            <person name="Zhou P."/>
            <person name="Schroeder A.J."/>
            <person name="Falls K."/>
            <person name="Strelets V."/>
            <person name="Russo S.M."/>
            <person name="Gelbart W.M."/>
            <person name="null"/>
        </authorList>
    </citation>
    <scope>NUCLEOTIDE SEQUENCE</scope>
</reference>
<reference evidence="1" key="12">
    <citation type="journal article" date="2015" name="G3 (Bethesda)">
        <title>Gene Model Annotations for Drosophila melanogaster: The Rule-Benders.</title>
        <authorList>
            <consortium name="FlyBase Consortium"/>
            <person name="Crosby M.A."/>
            <person name="Gramates L.S."/>
            <person name="Dos Santos G."/>
            <person name="Matthews B.B."/>
            <person name="St Pierre S.E."/>
            <person name="Zhou P."/>
            <person name="Schroeder A.J."/>
            <person name="Falls K."/>
            <person name="Emmert D.B."/>
            <person name="Russo S.M."/>
            <person name="Gelbart W.M."/>
            <person name="null"/>
        </authorList>
    </citation>
    <scope>NUCLEOTIDE SEQUENCE</scope>
</reference>
<dbReference type="GO" id="GO:0016460">
    <property type="term" value="C:myosin II complex"/>
    <property type="evidence" value="ECO:0000318"/>
    <property type="project" value="GO_Central"/>
</dbReference>
<dbReference type="GO" id="GO:0007320">
    <property type="term" value="P:insemination"/>
    <property type="evidence" value="ECO:0007007"/>
    <property type="project" value="FlyBase"/>
</dbReference>
<reference evidence="1 4" key="6">
    <citation type="journal article" date="2005" name="PLoS Comput. Biol.">
        <title>Combined evidence annotation of transposable elements in genome sequences.</title>
        <authorList>
            <person name="Quesneville H."/>
            <person name="Bergman C.M."/>
            <person name="Andrieu O."/>
            <person name="Autard D."/>
            <person name="Nouaud D."/>
            <person name="Ashburner M."/>
            <person name="Anxolabehere D."/>
        </authorList>
    </citation>
    <scope>NUCLEOTIDE SEQUENCE [LARGE SCALE GENOMIC DNA]</scope>
    <source>
        <strain evidence="4">Berkeley</strain>
    </source>
</reference>
<organism evidence="1 4">
    <name type="scientific">Drosophila melanogaster</name>
    <name type="common">Fruit fly</name>
    <dbReference type="NCBI Taxonomy" id="7227"/>
    <lineage>
        <taxon>Eukaryota</taxon>
        <taxon>Metazoa</taxon>
        <taxon>Ecdysozoa</taxon>
        <taxon>Arthropoda</taxon>
        <taxon>Hexapoda</taxon>
        <taxon>Insecta</taxon>
        <taxon>Pterygota</taxon>
        <taxon>Neoptera</taxon>
        <taxon>Endopterygota</taxon>
        <taxon>Diptera</taxon>
        <taxon>Brachycera</taxon>
        <taxon>Muscomorpha</taxon>
        <taxon>Ephydroidea</taxon>
        <taxon>Drosophilidae</taxon>
        <taxon>Drosophila</taxon>
        <taxon>Sophophora</taxon>
    </lineage>
</organism>
<dbReference type="HOGENOM" id="CLU_060629_0_0_1"/>
<dbReference type="DNASU" id="31471"/>
<dbReference type="EMBL" id="BT088817">
    <property type="protein sequence ID" value="ACS34702.1"/>
    <property type="molecule type" value="mRNA"/>
</dbReference>
<dbReference type="RefSeq" id="NP_572233.2">
    <property type="nucleotide sequence ID" value="NM_132005.3"/>
</dbReference>
<dbReference type="Bgee" id="FBgn0085464">
    <property type="expression patterns" value="Expressed in early-mid elongation-stage spermatid (Drosophila) in testis and 13 other cell types or tissues"/>
</dbReference>
<keyword evidence="4" id="KW-1185">Reference proteome</keyword>
<reference evidence="1" key="13">
    <citation type="journal article" date="2015" name="Genome Res.">
        <title>The Release 6 reference sequence of the Drosophila melanogaster genome.</title>
        <authorList>
            <person name="Hoskins R.A."/>
            <person name="Carlson J.W."/>
            <person name="Wan K.H."/>
            <person name="Park S."/>
            <person name="Mendez I."/>
            <person name="Galle S.E."/>
            <person name="Booth B.W."/>
            <person name="Pfeiffer B.D."/>
            <person name="George R.A."/>
            <person name="Svirskas R."/>
            <person name="Krzywinski M."/>
            <person name="Schein J."/>
            <person name="Accardo M.C."/>
            <person name="Damia E."/>
            <person name="Messina G."/>
            <person name="Mendez-Lago M."/>
            <person name="de Pablos B."/>
            <person name="Demakova O.V."/>
            <person name="Andreyeva E.N."/>
            <person name="Boldyreva L.V."/>
            <person name="Marra M."/>
            <person name="Carvalho A.B."/>
            <person name="Dimitri P."/>
            <person name="Villasante A."/>
            <person name="Zhimulev I.F."/>
            <person name="Rubin G.M."/>
            <person name="Karpen G.H."/>
            <person name="Celniker S.E."/>
        </authorList>
    </citation>
    <scope>NUCLEOTIDE SEQUENCE</scope>
</reference>
<evidence type="ECO:0000313" key="4">
    <source>
        <dbReference type="Proteomes" id="UP000000803"/>
    </source>
</evidence>
<evidence type="ECO:0000313" key="1">
    <source>
        <dbReference type="EMBL" id="AAF46045.2"/>
    </source>
</evidence>
<dbReference type="SUPFAM" id="SSF47473">
    <property type="entry name" value="EF-hand"/>
    <property type="match status" value="1"/>
</dbReference>